<name>A0A6B8MBQ7_9HYPH</name>
<dbReference type="InterPro" id="IPR002656">
    <property type="entry name" value="Acyl_transf_3_dom"/>
</dbReference>
<dbReference type="PANTHER" id="PTHR23028:SF53">
    <property type="entry name" value="ACYL_TRANSF_3 DOMAIN-CONTAINING PROTEIN"/>
    <property type="match status" value="1"/>
</dbReference>
<dbReference type="InterPro" id="IPR050879">
    <property type="entry name" value="Acyltransferase_3"/>
</dbReference>
<keyword evidence="3" id="KW-0012">Acyltransferase</keyword>
<keyword evidence="4" id="KW-1185">Reference proteome</keyword>
<evidence type="ECO:0000259" key="2">
    <source>
        <dbReference type="Pfam" id="PF01757"/>
    </source>
</evidence>
<keyword evidence="1" id="KW-0812">Transmembrane</keyword>
<feature type="transmembrane region" description="Helical" evidence="1">
    <location>
        <begin position="291"/>
        <end position="309"/>
    </location>
</feature>
<proteinExistence type="predicted"/>
<feature type="transmembrane region" description="Helical" evidence="1">
    <location>
        <begin position="315"/>
        <end position="334"/>
    </location>
</feature>
<dbReference type="GO" id="GO:0016020">
    <property type="term" value="C:membrane"/>
    <property type="evidence" value="ECO:0007669"/>
    <property type="project" value="TreeGrafter"/>
</dbReference>
<feature type="domain" description="Acyltransferase 3" evidence="2">
    <location>
        <begin position="80"/>
        <end position="407"/>
    </location>
</feature>
<dbReference type="PANTHER" id="PTHR23028">
    <property type="entry name" value="ACETYLTRANSFERASE"/>
    <property type="match status" value="1"/>
</dbReference>
<feature type="transmembrane region" description="Helical" evidence="1">
    <location>
        <begin position="354"/>
        <end position="374"/>
    </location>
</feature>
<feature type="transmembrane region" description="Helical" evidence="1">
    <location>
        <begin position="147"/>
        <end position="168"/>
    </location>
</feature>
<feature type="transmembrane region" description="Helical" evidence="1">
    <location>
        <begin position="180"/>
        <end position="197"/>
    </location>
</feature>
<evidence type="ECO:0000313" key="3">
    <source>
        <dbReference type="EMBL" id="QGM99202.1"/>
    </source>
</evidence>
<keyword evidence="3" id="KW-0808">Transferase</keyword>
<accession>A0A6B8MBQ7</accession>
<feature type="transmembrane region" description="Helical" evidence="1">
    <location>
        <begin position="234"/>
        <end position="251"/>
    </location>
</feature>
<organism evidence="3 4">
    <name type="scientific">Methylocystis parvus</name>
    <dbReference type="NCBI Taxonomy" id="134"/>
    <lineage>
        <taxon>Bacteria</taxon>
        <taxon>Pseudomonadati</taxon>
        <taxon>Pseudomonadota</taxon>
        <taxon>Alphaproteobacteria</taxon>
        <taxon>Hyphomicrobiales</taxon>
        <taxon>Methylocystaceae</taxon>
        <taxon>Methylocystis</taxon>
    </lineage>
</organism>
<dbReference type="EMBL" id="CP044331">
    <property type="protein sequence ID" value="QGM99202.1"/>
    <property type="molecule type" value="Genomic_DNA"/>
</dbReference>
<feature type="transmembrane region" description="Helical" evidence="1">
    <location>
        <begin position="394"/>
        <end position="412"/>
    </location>
</feature>
<dbReference type="Proteomes" id="UP000422569">
    <property type="component" value="Chromosome"/>
</dbReference>
<dbReference type="GO" id="GO:0009103">
    <property type="term" value="P:lipopolysaccharide biosynthetic process"/>
    <property type="evidence" value="ECO:0007669"/>
    <property type="project" value="TreeGrafter"/>
</dbReference>
<evidence type="ECO:0000256" key="1">
    <source>
        <dbReference type="SAM" id="Phobius"/>
    </source>
</evidence>
<feature type="transmembrane region" description="Helical" evidence="1">
    <location>
        <begin position="106"/>
        <end position="126"/>
    </location>
</feature>
<dbReference type="Pfam" id="PF01757">
    <property type="entry name" value="Acyl_transf_3"/>
    <property type="match status" value="1"/>
</dbReference>
<reference evidence="3 4" key="1">
    <citation type="submission" date="2019-09" db="EMBL/GenBank/DDBJ databases">
        <title>Isolation and complete genome sequencing of Methylocystis species.</title>
        <authorList>
            <person name="Rumah B.L."/>
            <person name="Stead C.E."/>
            <person name="Stevens B.C."/>
            <person name="Minton N.P."/>
            <person name="Grosse-Honebrink A."/>
            <person name="Zhang Y."/>
        </authorList>
    </citation>
    <scope>NUCLEOTIDE SEQUENCE [LARGE SCALE GENOMIC DNA]</scope>
    <source>
        <strain evidence="3 4">BRCS2</strain>
    </source>
</reference>
<dbReference type="GO" id="GO:0016747">
    <property type="term" value="F:acyltransferase activity, transferring groups other than amino-acyl groups"/>
    <property type="evidence" value="ECO:0007669"/>
    <property type="project" value="InterPro"/>
</dbReference>
<sequence length="448" mass="49508">MSPDRRRRRRGASPGTRSRPIRCCGGRGRCRECESVGWTCRRLSAAETERLGLPHGSVRVRSEPDFHLQAGGILSDKRYPGLDGLRGLAAFLVILHHTALKGTDIGGLSVFLFFALSGFLITGILARQRREIEAGRMTRREALGQFWTQRALRIFPAYFFWLAVFLPFDSLLFHGQTLDHLLWYLLYAQNFLIGYVTQAWGDFTHTWSLAVEQQYYVFFAPLLLAMPGRRHARFFAAAIAVCFAAGLALAACGFDQVTLYTSPSTGFVFMAAGGLLAILPAERGSFLARPQIVVAALAATAFLAVYPMLERAEFVRLPYLLLIAASAVSLATLLKATLAAPRSFAVRLLESAPLLFLGKISYALYIVHLPLSYWAHEASALDWADGVARDLVEFAFVTPASLALATFSYHFVEAPFLKLKARLKSMGTLRPGAKVRPADPRPSDRAMT</sequence>
<keyword evidence="1" id="KW-0472">Membrane</keyword>
<keyword evidence="1" id="KW-1133">Transmembrane helix</keyword>
<protein>
    <submittedName>
        <fullName evidence="3">Acyltransferase</fullName>
    </submittedName>
</protein>
<dbReference type="AlphaFoldDB" id="A0A6B8MBQ7"/>
<dbReference type="KEGG" id="mpar:F7D14_18070"/>
<feature type="transmembrane region" description="Helical" evidence="1">
    <location>
        <begin position="257"/>
        <end position="279"/>
    </location>
</feature>
<gene>
    <name evidence="3" type="ORF">F7D14_18070</name>
</gene>
<evidence type="ECO:0000313" key="4">
    <source>
        <dbReference type="Proteomes" id="UP000422569"/>
    </source>
</evidence>